<gene>
    <name evidence="2" type="ORF">CSA56_14255</name>
</gene>
<proteinExistence type="predicted"/>
<comment type="caution">
    <text evidence="2">The sequence shown here is derived from an EMBL/GenBank/DDBJ whole genome shotgun (WGS) entry which is preliminary data.</text>
</comment>
<accession>A0A2G6KAL4</accession>
<keyword evidence="1" id="KW-1133">Transmembrane helix</keyword>
<keyword evidence="1" id="KW-0812">Transmembrane</keyword>
<feature type="transmembrane region" description="Helical" evidence="1">
    <location>
        <begin position="632"/>
        <end position="654"/>
    </location>
</feature>
<keyword evidence="1" id="KW-0472">Membrane</keyword>
<evidence type="ECO:0000256" key="1">
    <source>
        <dbReference type="SAM" id="Phobius"/>
    </source>
</evidence>
<reference evidence="2 3" key="1">
    <citation type="submission" date="2017-10" db="EMBL/GenBank/DDBJ databases">
        <title>Novel microbial diversity and functional potential in the marine mammal oral microbiome.</title>
        <authorList>
            <person name="Dudek N.K."/>
            <person name="Sun C.L."/>
            <person name="Burstein D."/>
            <person name="Kantor R.S."/>
            <person name="Aliaga Goltsman D.S."/>
            <person name="Bik E.M."/>
            <person name="Thomas B.C."/>
            <person name="Banfield J.F."/>
            <person name="Relman D.A."/>
        </authorList>
    </citation>
    <scope>NUCLEOTIDE SEQUENCE [LARGE SCALE GENOMIC DNA]</scope>
    <source>
        <strain evidence="2">DOLJORAL78_47_16</strain>
    </source>
</reference>
<dbReference type="Proteomes" id="UP000230821">
    <property type="component" value="Unassembled WGS sequence"/>
</dbReference>
<organism evidence="2 3">
    <name type="scientific">candidate division KSB3 bacterium</name>
    <dbReference type="NCBI Taxonomy" id="2044937"/>
    <lineage>
        <taxon>Bacteria</taxon>
        <taxon>candidate division KSB3</taxon>
    </lineage>
</organism>
<dbReference type="AlphaFoldDB" id="A0A2G6KAL4"/>
<name>A0A2G6KAL4_9BACT</name>
<sequence length="659" mass="75063">MKTFSVLLIVSFLIGSGMTFLLFAPNSPHSDPIRVEYQETFGTFGHNASAIYQRYGTEGLNLLQDHQVEGLGTITRYENGFQLLQPYMELDIIFQLFRTHGDRLEVLLKLFQPETIAHAYDEFGENGLHYIIDEPEVYFLLQRYGDRLLQLVNAKGPIMFSLIRTYQPEFLELYYDDALFTAISHFGIDGLLAFKTYRGMASKIFRLFAEDERFAAILRRYGYQQTIPVLYHFYHTQGAVAELNDRITTFSISQLFQTASDRTQQIAQFDQATREHTGLDRANWALQRLYEDGNSFLRQFAISEDGSVTFLQIVSITDFLENAFIGNLKNLGPPSSIASPSQPESCEQFAAALDILGLLPYESLLSQQVRCLYLQAGLANAQSVEDIKGLLLLDQHEELANRYGEAVIPFIIQYGDRGIQLLQETNGEILQLVNMYGESLIGYTARYGVTTFEMIREYGEQALEAIMQTDGAVIPYIQQYGSDVFPILAQPDGLQLLLLCPAFGDDILQYAARYPGEFFQALLYYGSPVVRALRAYNKQAMTLARKHGNDVFQYLGIYGNKALRLVRTGKMGVVLARLLPDEFWQQSAEQLFRHGTVGIYLRLFFRHPGTFHAYIGQLGNTLLSVKPLYIQLIFWTFVMLLFLSVLTIISKLLIKFFLE</sequence>
<evidence type="ECO:0000313" key="3">
    <source>
        <dbReference type="Proteomes" id="UP000230821"/>
    </source>
</evidence>
<evidence type="ECO:0000313" key="2">
    <source>
        <dbReference type="EMBL" id="PIE32746.1"/>
    </source>
</evidence>
<dbReference type="EMBL" id="PDSK01000108">
    <property type="protein sequence ID" value="PIE32746.1"/>
    <property type="molecule type" value="Genomic_DNA"/>
</dbReference>
<protein>
    <submittedName>
        <fullName evidence="2">Uncharacterized protein</fullName>
    </submittedName>
</protein>